<evidence type="ECO:0000313" key="1">
    <source>
        <dbReference type="EMBL" id="POZ63416.1"/>
    </source>
</evidence>
<dbReference type="Proteomes" id="UP000237082">
    <property type="component" value="Unassembled WGS sequence"/>
</dbReference>
<dbReference type="SUPFAM" id="SSF50475">
    <property type="entry name" value="FMN-binding split barrel"/>
    <property type="match status" value="1"/>
</dbReference>
<proteinExistence type="predicted"/>
<dbReference type="PANTHER" id="PTHR35802">
    <property type="entry name" value="PROTEASE SYNTHASE AND SPORULATION PROTEIN PAI 2"/>
    <property type="match status" value="1"/>
</dbReference>
<dbReference type="PANTHER" id="PTHR35802:SF1">
    <property type="entry name" value="PROTEASE SYNTHASE AND SPORULATION PROTEIN PAI 2"/>
    <property type="match status" value="1"/>
</dbReference>
<gene>
    <name evidence="1" type="ORF">C2I19_03450</name>
</gene>
<dbReference type="InterPro" id="IPR007396">
    <property type="entry name" value="TR_PAI2-type"/>
</dbReference>
<dbReference type="OrthoDB" id="9794948at2"/>
<dbReference type="Pfam" id="PF04299">
    <property type="entry name" value="FMN_bind_2"/>
    <property type="match status" value="1"/>
</dbReference>
<accession>A0A2S5DK28</accession>
<keyword evidence="2" id="KW-1185">Reference proteome</keyword>
<name>A0A2S5DK28_9NEIS</name>
<sequence length="209" mass="22970">MYLPKHFQEMDIGSLLRLMRARPLATLSINGESGPIVNHVPLLAFRDGQSLVLRGHVARANPLWRELGCEPQAVAVFHGDDAYVTPSWYPAKGEHGKVVPTWNYAVAHARGRLRVEEDPAWLRALLTELTSEQESGFSLPWSMDDAPADYIEKLLSAIVGIELQVERLDGKFKLSQNQNEAARDGVSEGLASRGDARAAAVAASMRQSS</sequence>
<reference evidence="2" key="1">
    <citation type="submission" date="2018-02" db="EMBL/GenBank/DDBJ databases">
        <authorList>
            <person name="O'Hara-Hanley K."/>
            <person name="Soby S."/>
        </authorList>
    </citation>
    <scope>NUCLEOTIDE SEQUENCE [LARGE SCALE GENOMIC DNA]</scope>
    <source>
        <strain evidence="2">MWU14-2602</strain>
    </source>
</reference>
<dbReference type="PIRSF" id="PIRSF010372">
    <property type="entry name" value="PaiB"/>
    <property type="match status" value="1"/>
</dbReference>
<protein>
    <submittedName>
        <fullName evidence="1">Transcriptional regulator</fullName>
    </submittedName>
</protein>
<organism evidence="1 2">
    <name type="scientific">Chromobacterium alticapitis</name>
    <dbReference type="NCBI Taxonomy" id="2073169"/>
    <lineage>
        <taxon>Bacteria</taxon>
        <taxon>Pseudomonadati</taxon>
        <taxon>Pseudomonadota</taxon>
        <taxon>Betaproteobacteria</taxon>
        <taxon>Neisseriales</taxon>
        <taxon>Chromobacteriaceae</taxon>
        <taxon>Chromobacterium</taxon>
    </lineage>
</organism>
<dbReference type="AlphaFoldDB" id="A0A2S5DK28"/>
<dbReference type="InterPro" id="IPR012349">
    <property type="entry name" value="Split_barrel_FMN-bd"/>
</dbReference>
<comment type="caution">
    <text evidence="1">The sequence shown here is derived from an EMBL/GenBank/DDBJ whole genome shotgun (WGS) entry which is preliminary data.</text>
</comment>
<evidence type="ECO:0000313" key="2">
    <source>
        <dbReference type="Proteomes" id="UP000237082"/>
    </source>
</evidence>
<dbReference type="EMBL" id="PQWB01000012">
    <property type="protein sequence ID" value="POZ63416.1"/>
    <property type="molecule type" value="Genomic_DNA"/>
</dbReference>
<dbReference type="RefSeq" id="WP_103901319.1">
    <property type="nucleotide sequence ID" value="NZ_PQWB01000012.1"/>
</dbReference>
<dbReference type="Gene3D" id="2.30.110.10">
    <property type="entry name" value="Electron Transport, Fmn-binding Protein, Chain A"/>
    <property type="match status" value="1"/>
</dbReference>